<evidence type="ECO:0000256" key="11">
    <source>
        <dbReference type="PROSITE-ProRule" id="PRU00455"/>
    </source>
</evidence>
<evidence type="ECO:0000256" key="7">
    <source>
        <dbReference type="ARBA" id="ARBA00022771"/>
    </source>
</evidence>
<keyword evidence="8" id="KW-0833">Ubl conjugation pathway</keyword>
<dbReference type="OrthoDB" id="4788989at2759"/>
<dbReference type="InterPro" id="IPR013083">
    <property type="entry name" value="Znf_RING/FYVE/PHD"/>
</dbReference>
<comment type="function">
    <text evidence="10">E3 ubiquitin-protein ligase that mediates ubiquitination and subsequent proteasomal degradation of target proteins. E3 ubiquitin ligases accept ubiquitin from an E2 ubiquitin-conjugating enzyme in the form of a thioester and then directly transfers the ubiquitin to targeted substrates. It probably triggers the ubiquitin-mediated degradation of different substrates.</text>
</comment>
<dbReference type="SUPFAM" id="SSF49599">
    <property type="entry name" value="TRAF domain-like"/>
    <property type="match status" value="1"/>
</dbReference>
<dbReference type="GO" id="GO:0008270">
    <property type="term" value="F:zinc ion binding"/>
    <property type="evidence" value="ECO:0007669"/>
    <property type="project" value="UniProtKB-KW"/>
</dbReference>
<comment type="catalytic activity">
    <reaction evidence="1">
        <text>S-ubiquitinyl-[E2 ubiquitin-conjugating enzyme]-L-cysteine + [acceptor protein]-L-lysine = [E2 ubiquitin-conjugating enzyme]-L-cysteine + N(6)-ubiquitinyl-[acceptor protein]-L-lysine.</text>
        <dbReference type="EC" id="2.3.2.27"/>
    </reaction>
</comment>
<gene>
    <name evidence="13" type="ORF">Bca52824_028029</name>
</gene>
<evidence type="ECO:0000256" key="3">
    <source>
        <dbReference type="ARBA" id="ARBA00009119"/>
    </source>
</evidence>
<comment type="pathway">
    <text evidence="2">Protein modification; protein ubiquitination.</text>
</comment>
<dbReference type="Proteomes" id="UP000886595">
    <property type="component" value="Unassembled WGS sequence"/>
</dbReference>
<dbReference type="PANTHER" id="PTHR46632">
    <property type="entry name" value="E3 UBIQUITIN-PROTEIN LIGASE SINA-LIKE 4"/>
    <property type="match status" value="1"/>
</dbReference>
<evidence type="ECO:0000313" key="14">
    <source>
        <dbReference type="Proteomes" id="UP000886595"/>
    </source>
</evidence>
<evidence type="ECO:0000256" key="4">
    <source>
        <dbReference type="ARBA" id="ARBA00012483"/>
    </source>
</evidence>
<evidence type="ECO:0000256" key="1">
    <source>
        <dbReference type="ARBA" id="ARBA00000900"/>
    </source>
</evidence>
<keyword evidence="5" id="KW-0808">Transferase</keyword>
<dbReference type="Pfam" id="PF21362">
    <property type="entry name" value="Sina_RING"/>
    <property type="match status" value="1"/>
</dbReference>
<evidence type="ECO:0000256" key="6">
    <source>
        <dbReference type="ARBA" id="ARBA00022723"/>
    </source>
</evidence>
<evidence type="ECO:0000259" key="12">
    <source>
        <dbReference type="PROSITE" id="PS51081"/>
    </source>
</evidence>
<comment type="caution">
    <text evidence="13">The sequence shown here is derived from an EMBL/GenBank/DDBJ whole genome shotgun (WGS) entry which is preliminary data.</text>
</comment>
<dbReference type="EMBL" id="JAAMPC010000006">
    <property type="protein sequence ID" value="KAG2308281.1"/>
    <property type="molecule type" value="Genomic_DNA"/>
</dbReference>
<dbReference type="InterPro" id="IPR013010">
    <property type="entry name" value="Znf_SIAH"/>
</dbReference>
<dbReference type="GO" id="GO:0061630">
    <property type="term" value="F:ubiquitin protein ligase activity"/>
    <property type="evidence" value="ECO:0007669"/>
    <property type="project" value="UniProtKB-EC"/>
</dbReference>
<keyword evidence="7 11" id="KW-0863">Zinc-finger</keyword>
<feature type="domain" description="SIAH-type" evidence="12">
    <location>
        <begin position="98"/>
        <end position="154"/>
    </location>
</feature>
<keyword evidence="9" id="KW-0862">Zinc</keyword>
<evidence type="ECO:0000256" key="9">
    <source>
        <dbReference type="ARBA" id="ARBA00022833"/>
    </source>
</evidence>
<reference evidence="13 14" key="1">
    <citation type="submission" date="2020-02" db="EMBL/GenBank/DDBJ databases">
        <authorList>
            <person name="Ma Q."/>
            <person name="Huang Y."/>
            <person name="Song X."/>
            <person name="Pei D."/>
        </authorList>
    </citation>
    <scope>NUCLEOTIDE SEQUENCE [LARGE SCALE GENOMIC DNA]</scope>
    <source>
        <strain evidence="13">Sxm20200214</strain>
        <tissue evidence="13">Leaf</tissue>
    </source>
</reference>
<keyword evidence="14" id="KW-1185">Reference proteome</keyword>
<comment type="similarity">
    <text evidence="3">Belongs to the SINA (Seven in absentia) family.</text>
</comment>
<sequence length="284" mass="31880">MASSPEMEPRHSDDDDTIVFKRTWLKRQRSPTERTATLVDLDVTDCPICFNPLTIPIFQCDNGHIACSSCCQRLSQKCATCSLLTLSRNRAMERVIELLRVPCPNAGCSEIVSCSETSAHVNHCPFTQRICPFSSCDFTCSFKDLYKHSVAKHSIAAPSSDNHGVSFCLTMFECGTDMRLILSVGKRIILKEQTTEGEGEIVVVEWFDMPDGRIFYACCIGPGTDKFSYHLELSLDSGDELLFNSNLQRVREVSNEPPRAHFLLVPSCMLPCRECCICIKRKTN</sequence>
<dbReference type="Pfam" id="PF21361">
    <property type="entry name" value="Sina_ZnF"/>
    <property type="match status" value="1"/>
</dbReference>
<evidence type="ECO:0000256" key="8">
    <source>
        <dbReference type="ARBA" id="ARBA00022786"/>
    </source>
</evidence>
<dbReference type="CDD" id="cd16571">
    <property type="entry name" value="RING-HC_SIAHs"/>
    <property type="match status" value="1"/>
</dbReference>
<dbReference type="InterPro" id="IPR049548">
    <property type="entry name" value="Sina-like_RING"/>
</dbReference>
<dbReference type="AlphaFoldDB" id="A0A8X7VBJ1"/>
<protein>
    <recommendedName>
        <fullName evidence="4">RING-type E3 ubiquitin transferase</fullName>
        <ecNumber evidence="4">2.3.2.27</ecNumber>
    </recommendedName>
</protein>
<evidence type="ECO:0000256" key="5">
    <source>
        <dbReference type="ARBA" id="ARBA00022679"/>
    </source>
</evidence>
<dbReference type="Gene3D" id="3.30.40.10">
    <property type="entry name" value="Zinc/RING finger domain, C3HC4 (zinc finger)"/>
    <property type="match status" value="1"/>
</dbReference>
<evidence type="ECO:0000256" key="10">
    <source>
        <dbReference type="ARBA" id="ARBA00024004"/>
    </source>
</evidence>
<dbReference type="EC" id="2.3.2.27" evidence="4"/>
<proteinExistence type="inferred from homology"/>
<keyword evidence="6" id="KW-0479">Metal-binding</keyword>
<evidence type="ECO:0000256" key="2">
    <source>
        <dbReference type="ARBA" id="ARBA00004906"/>
    </source>
</evidence>
<accession>A0A8X7VBJ1</accession>
<evidence type="ECO:0000313" key="13">
    <source>
        <dbReference type="EMBL" id="KAG2308281.1"/>
    </source>
</evidence>
<organism evidence="13 14">
    <name type="scientific">Brassica carinata</name>
    <name type="common">Ethiopian mustard</name>
    <name type="synonym">Abyssinian cabbage</name>
    <dbReference type="NCBI Taxonomy" id="52824"/>
    <lineage>
        <taxon>Eukaryota</taxon>
        <taxon>Viridiplantae</taxon>
        <taxon>Streptophyta</taxon>
        <taxon>Embryophyta</taxon>
        <taxon>Tracheophyta</taxon>
        <taxon>Spermatophyta</taxon>
        <taxon>Magnoliopsida</taxon>
        <taxon>eudicotyledons</taxon>
        <taxon>Gunneridae</taxon>
        <taxon>Pentapetalae</taxon>
        <taxon>rosids</taxon>
        <taxon>malvids</taxon>
        <taxon>Brassicales</taxon>
        <taxon>Brassicaceae</taxon>
        <taxon>Brassiceae</taxon>
        <taxon>Brassica</taxon>
    </lineage>
</organism>
<name>A0A8X7VBJ1_BRACI</name>
<dbReference type="PANTHER" id="PTHR46632:SF23">
    <property type="entry name" value="RING-TYPE E3 UBIQUITIN TRANSFERASE"/>
    <property type="match status" value="1"/>
</dbReference>
<dbReference type="PROSITE" id="PS51081">
    <property type="entry name" value="ZF_SIAH"/>
    <property type="match status" value="1"/>
</dbReference>
<dbReference type="InterPro" id="IPR044286">
    <property type="entry name" value="SINL_plant"/>
</dbReference>